<evidence type="ECO:0008006" key="4">
    <source>
        <dbReference type="Google" id="ProtNLM"/>
    </source>
</evidence>
<dbReference type="Proteomes" id="UP000033900">
    <property type="component" value="Unassembled WGS sequence"/>
</dbReference>
<keyword evidence="3" id="KW-1185">Reference proteome</keyword>
<keyword evidence="1" id="KW-0812">Transmembrane</keyword>
<sequence>MSFDARPLTDPVDPRAVRAFAAELRARGATAMSGAAVFAIVVVALMAVIIVPTLASVMIAVVSSSGRGLGWGVIPFALVGIAVVLGIVLSLVGWRRSRVTRYRLNRFAQANGMAYLARIADPPLPGMIFGMGRSRASSDVVRGTRPRFAEFGNYQYTTGSGKNSTTHHWGYVAVKLDVPLPNIVLDAKGNNSFGSNLPASFRKAQRLSLEGDFDRYFDLYCPEGYERDALYLFTPDIMARFVDNAAQLDVEIVDDWLFLYTQRKVSTLDPATWAWLFGTVGALITKFDQWARWRDDRLLAEHRAATASAGMTTDAGALPFAAPAGMLTPPPGVAQEGRRLKRGVSWVTVAAAIVIGVVWIALRLIG</sequence>
<proteinExistence type="predicted"/>
<dbReference type="RefSeq" id="WP_045257368.1">
    <property type="nucleotide sequence ID" value="NZ_JYJB01000008.1"/>
</dbReference>
<feature type="transmembrane region" description="Helical" evidence="1">
    <location>
        <begin position="35"/>
        <end position="61"/>
    </location>
</feature>
<name>A0A0M2HT78_9MICO</name>
<dbReference type="EMBL" id="JYJB01000008">
    <property type="protein sequence ID" value="KJL48125.1"/>
    <property type="molecule type" value="Genomic_DNA"/>
</dbReference>
<evidence type="ECO:0000313" key="2">
    <source>
        <dbReference type="EMBL" id="KJL48125.1"/>
    </source>
</evidence>
<dbReference type="STRING" id="273678.RS84_01754"/>
<evidence type="ECO:0000256" key="1">
    <source>
        <dbReference type="SAM" id="Phobius"/>
    </source>
</evidence>
<protein>
    <recommendedName>
        <fullName evidence="4">DUF3137 domain-containing protein</fullName>
    </recommendedName>
</protein>
<accession>A0A0M2HT78</accession>
<keyword evidence="1" id="KW-1133">Transmembrane helix</keyword>
<evidence type="ECO:0000313" key="3">
    <source>
        <dbReference type="Proteomes" id="UP000033900"/>
    </source>
</evidence>
<feature type="transmembrane region" description="Helical" evidence="1">
    <location>
        <begin position="73"/>
        <end position="94"/>
    </location>
</feature>
<comment type="caution">
    <text evidence="2">The sequence shown here is derived from an EMBL/GenBank/DDBJ whole genome shotgun (WGS) entry which is preliminary data.</text>
</comment>
<gene>
    <name evidence="2" type="ORF">RS84_01754</name>
</gene>
<dbReference type="OrthoDB" id="5054050at2"/>
<feature type="transmembrane region" description="Helical" evidence="1">
    <location>
        <begin position="344"/>
        <end position="365"/>
    </location>
</feature>
<reference evidence="2 3" key="1">
    <citation type="submission" date="2015-02" db="EMBL/GenBank/DDBJ databases">
        <title>Draft genome sequences of ten Microbacterium spp. with emphasis on heavy metal contaminated environments.</title>
        <authorList>
            <person name="Corretto E."/>
        </authorList>
    </citation>
    <scope>NUCLEOTIDE SEQUENCE [LARGE SCALE GENOMIC DNA]</scope>
    <source>
        <strain evidence="2 3">SA35</strain>
    </source>
</reference>
<keyword evidence="1" id="KW-0472">Membrane</keyword>
<organism evidence="2 3">
    <name type="scientific">Microbacterium hydrocarbonoxydans</name>
    <dbReference type="NCBI Taxonomy" id="273678"/>
    <lineage>
        <taxon>Bacteria</taxon>
        <taxon>Bacillati</taxon>
        <taxon>Actinomycetota</taxon>
        <taxon>Actinomycetes</taxon>
        <taxon>Micrococcales</taxon>
        <taxon>Microbacteriaceae</taxon>
        <taxon>Microbacterium</taxon>
    </lineage>
</organism>
<dbReference type="PATRIC" id="fig|273678.4.peg.1758"/>
<dbReference type="AlphaFoldDB" id="A0A0M2HT78"/>